<dbReference type="RefSeq" id="WP_169277883.1">
    <property type="nucleotide sequence ID" value="NZ_JABBCP010000007.1"/>
</dbReference>
<dbReference type="AlphaFoldDB" id="A0A7X9YJK9"/>
<dbReference type="InterPro" id="IPR029002">
    <property type="entry name" value="PLPC/GPLD1"/>
</dbReference>
<organism evidence="2 3">
    <name type="scientific">Collinsella acetigenes</name>
    <dbReference type="NCBI Taxonomy" id="2713419"/>
    <lineage>
        <taxon>Bacteria</taxon>
        <taxon>Bacillati</taxon>
        <taxon>Actinomycetota</taxon>
        <taxon>Coriobacteriia</taxon>
        <taxon>Coriobacteriales</taxon>
        <taxon>Coriobacteriaceae</taxon>
        <taxon>Collinsella</taxon>
    </lineage>
</organism>
<dbReference type="Pfam" id="PF00882">
    <property type="entry name" value="Zn_dep_PLPC"/>
    <property type="match status" value="1"/>
</dbReference>
<dbReference type="Proteomes" id="UP000546970">
    <property type="component" value="Unassembled WGS sequence"/>
</dbReference>
<feature type="domain" description="Phospholipase C/D" evidence="1">
    <location>
        <begin position="6"/>
        <end position="145"/>
    </location>
</feature>
<accession>A0A7X9YJK9</accession>
<evidence type="ECO:0000313" key="2">
    <source>
        <dbReference type="EMBL" id="NMF56328.1"/>
    </source>
</evidence>
<proteinExistence type="predicted"/>
<evidence type="ECO:0000313" key="3">
    <source>
        <dbReference type="Proteomes" id="UP000546970"/>
    </source>
</evidence>
<evidence type="ECO:0000259" key="1">
    <source>
        <dbReference type="Pfam" id="PF00882"/>
    </source>
</evidence>
<keyword evidence="3" id="KW-1185">Reference proteome</keyword>
<comment type="caution">
    <text evidence="2">The sequence shown here is derived from an EMBL/GenBank/DDBJ whole genome shotgun (WGS) entry which is preliminary data.</text>
</comment>
<name>A0A7X9YJK9_9ACTN</name>
<dbReference type="EMBL" id="JABBCP010000007">
    <property type="protein sequence ID" value="NMF56328.1"/>
    <property type="molecule type" value="Genomic_DNA"/>
</dbReference>
<sequence>MPALITHHLFGEESIDRLPAGIVTSDEERCAFLLGNQGPDPFFFRVRTPYMRDCMQLARVMHHSRMSKQFACLRDGVSHLQKHDARLGRAFALGLLSHYVLDRNAHPFVYEQQFGVLDADPDLASAASQVHAVIESDLDVLMLQLKRNGATTADYPPVSELVTSERIDKVGGALMSHVARSVYGLDVGVAEYGGAVADMQMLYRIIEPAGSLKTDVIGKLEGLVSDYSLLASLAHPVTDKQPLRAGNMGHIAWKNPFTEAVSRESFPEVFDRALEDYERAAACFVECADMEQLTGHVNYSGRPLAADEEFDREE</sequence>
<gene>
    <name evidence="2" type="ORF">HF320_08340</name>
</gene>
<reference evidence="2 3" key="1">
    <citation type="submission" date="2020-04" db="EMBL/GenBank/DDBJ databases">
        <title>Collinsella sp. KGMB02528 nov., an anaerobic actinobacterium isolated from human feces.</title>
        <authorList>
            <person name="Han K.-I."/>
            <person name="Eom M.K."/>
            <person name="Kim J.-S."/>
            <person name="Lee K.C."/>
            <person name="Suh M.K."/>
            <person name="Park S.-H."/>
            <person name="Lee J.H."/>
            <person name="Kang S.W."/>
            <person name="Park J.-E."/>
            <person name="Oh B.S."/>
            <person name="Yu S.Y."/>
            <person name="Choi S.-H."/>
            <person name="Lee D.H."/>
            <person name="Yoon H."/>
            <person name="Kim B.-Y."/>
            <person name="Lee J.H."/>
            <person name="Lee J.-S."/>
        </authorList>
    </citation>
    <scope>NUCLEOTIDE SEQUENCE [LARGE SCALE GENOMIC DNA]</scope>
    <source>
        <strain evidence="2 3">KGMB02528</strain>
    </source>
</reference>
<protein>
    <submittedName>
        <fullName evidence="2">Zinc dependent phospholipase C family protein</fullName>
    </submittedName>
</protein>